<evidence type="ECO:0000313" key="5">
    <source>
        <dbReference type="Proteomes" id="UP000249757"/>
    </source>
</evidence>
<keyword evidence="5" id="KW-1185">Reference proteome</keyword>
<dbReference type="EMBL" id="NRDI02000002">
    <property type="protein sequence ID" value="KAI1519391.1"/>
    <property type="molecule type" value="Genomic_DNA"/>
</dbReference>
<dbReference type="AlphaFoldDB" id="A0A2W1EZW0"/>
<evidence type="ECO:0000313" key="3">
    <source>
        <dbReference type="EMBL" id="KAI1519391.1"/>
    </source>
</evidence>
<reference evidence="2" key="1">
    <citation type="journal article" date="2018" name="BMC Genomics">
        <title>Comparative genomics of the wheat fungal pathogen Pyrenophora tritici-repentis reveals chromosomal variations and genome plasticity.</title>
        <authorList>
            <person name="Moolhuijzen P."/>
            <person name="See P.T."/>
            <person name="Hane J.K."/>
            <person name="Shi G."/>
            <person name="Liu Z."/>
            <person name="Oliver R.P."/>
            <person name="Moffat C.S."/>
        </authorList>
    </citation>
    <scope>NUCLEOTIDE SEQUENCE [LARGE SCALE GENOMIC DNA]</scope>
    <source>
        <strain evidence="2">M4</strain>
    </source>
</reference>
<proteinExistence type="predicted"/>
<reference evidence="5" key="4">
    <citation type="journal article" date="2022" name="Microb. Genom.">
        <title>A global pangenome for the wheat fungal pathogen Pyrenophora tritici-repentis and prediction of effector protein structural homology.</title>
        <authorList>
            <person name="Moolhuijzen P.M."/>
            <person name="See P.T."/>
            <person name="Shi G."/>
            <person name="Powell H.R."/>
            <person name="Cockram J."/>
            <person name="Jorgensen L.N."/>
            <person name="Benslimane H."/>
            <person name="Strelkov S.E."/>
            <person name="Turner J."/>
            <person name="Liu Z."/>
            <person name="Moffat C.S."/>
        </authorList>
    </citation>
    <scope>NUCLEOTIDE SEQUENCE [LARGE SCALE GENOMIC DNA]</scope>
</reference>
<accession>A0A2W1EZW0</accession>
<reference evidence="3" key="2">
    <citation type="submission" date="2021-05" db="EMBL/GenBank/DDBJ databases">
        <authorList>
            <person name="Moolhuijzen P.M."/>
            <person name="Moffat C.S."/>
        </authorList>
    </citation>
    <scope>NUCLEOTIDE SEQUENCE</scope>
    <source>
        <strain evidence="3">86-124</strain>
    </source>
</reference>
<feature type="chain" id="PRO_5042701034" evidence="1">
    <location>
        <begin position="18"/>
        <end position="72"/>
    </location>
</feature>
<gene>
    <name evidence="3" type="ORF">Ptr86124_002519</name>
    <name evidence="2" type="ORF">PtrM4_147570</name>
</gene>
<dbReference type="Proteomes" id="UP000249757">
    <property type="component" value="Unassembled WGS sequence"/>
</dbReference>
<comment type="caution">
    <text evidence="2">The sequence shown here is derived from an EMBL/GenBank/DDBJ whole genome shotgun (WGS) entry which is preliminary data.</text>
</comment>
<sequence length="72" mass="7611">MQLSVLLMAAFVALGVAHPGFNWLQDRTGACPAGHECNTSSHTEDCCWLGDVGCCYECKEGSDAACVAEVTE</sequence>
<dbReference type="EMBL" id="NQIK02000009">
    <property type="protein sequence ID" value="KAF7566437.1"/>
    <property type="molecule type" value="Genomic_DNA"/>
</dbReference>
<reference evidence="3" key="3">
    <citation type="journal article" date="2022" name="bioRxiv">
        <title>A global pangenome for the wheat fungal pathogen Pyrenophora tritici-repentis and prediction of effector protein structural homology.</title>
        <authorList>
            <person name="Moolhuijzen P."/>
            <person name="See P.T."/>
            <person name="Shi G."/>
            <person name="Powell H.R."/>
            <person name="Cockram J."/>
            <person name="Jorgensen L.N."/>
            <person name="Benslimane H."/>
            <person name="Strelkov S.E."/>
            <person name="Turner J."/>
            <person name="Liu Z."/>
            <person name="Moffat C.S."/>
        </authorList>
    </citation>
    <scope>NUCLEOTIDE SEQUENCE</scope>
    <source>
        <strain evidence="3">86-124</strain>
    </source>
</reference>
<feature type="signal peptide" evidence="1">
    <location>
        <begin position="1"/>
        <end position="17"/>
    </location>
</feature>
<name>A0A2W1EZW0_9PLEO</name>
<organism evidence="2 4">
    <name type="scientific">Pyrenophora tritici-repentis</name>
    <dbReference type="NCBI Taxonomy" id="45151"/>
    <lineage>
        <taxon>Eukaryota</taxon>
        <taxon>Fungi</taxon>
        <taxon>Dikarya</taxon>
        <taxon>Ascomycota</taxon>
        <taxon>Pezizomycotina</taxon>
        <taxon>Dothideomycetes</taxon>
        <taxon>Pleosporomycetidae</taxon>
        <taxon>Pleosporales</taxon>
        <taxon>Pleosporineae</taxon>
        <taxon>Pleosporaceae</taxon>
        <taxon>Pyrenophora</taxon>
    </lineage>
</organism>
<evidence type="ECO:0000256" key="1">
    <source>
        <dbReference type="SAM" id="SignalP"/>
    </source>
</evidence>
<keyword evidence="1" id="KW-0732">Signal</keyword>
<evidence type="ECO:0000313" key="2">
    <source>
        <dbReference type="EMBL" id="KAF7566437.1"/>
    </source>
</evidence>
<dbReference type="Proteomes" id="UP000245464">
    <property type="component" value="Chromosome 9"/>
</dbReference>
<protein>
    <submittedName>
        <fullName evidence="2">Uncharacterized protein</fullName>
    </submittedName>
</protein>
<dbReference type="OrthoDB" id="3505889at2759"/>
<evidence type="ECO:0000313" key="4">
    <source>
        <dbReference type="Proteomes" id="UP000245464"/>
    </source>
</evidence>